<reference evidence="1 2" key="1">
    <citation type="journal article" date="2017" name="Nat. Commun.">
        <title>Genome assembly with in vitro proximity ligation data and whole-genome triplication in lettuce.</title>
        <authorList>
            <person name="Reyes-Chin-Wo S."/>
            <person name="Wang Z."/>
            <person name="Yang X."/>
            <person name="Kozik A."/>
            <person name="Arikit S."/>
            <person name="Song C."/>
            <person name="Xia L."/>
            <person name="Froenicke L."/>
            <person name="Lavelle D.O."/>
            <person name="Truco M.J."/>
            <person name="Xia R."/>
            <person name="Zhu S."/>
            <person name="Xu C."/>
            <person name="Xu H."/>
            <person name="Xu X."/>
            <person name="Cox K."/>
            <person name="Korf I."/>
            <person name="Meyers B.C."/>
            <person name="Michelmore R.W."/>
        </authorList>
    </citation>
    <scope>NUCLEOTIDE SEQUENCE [LARGE SCALE GENOMIC DNA]</scope>
    <source>
        <strain evidence="2">cv. Salinas</strain>
        <tissue evidence="1">Seedlings</tissue>
    </source>
</reference>
<evidence type="ECO:0000313" key="2">
    <source>
        <dbReference type="Proteomes" id="UP000235145"/>
    </source>
</evidence>
<dbReference type="Proteomes" id="UP000235145">
    <property type="component" value="Unassembled WGS sequence"/>
</dbReference>
<evidence type="ECO:0000313" key="1">
    <source>
        <dbReference type="EMBL" id="KAJ0188411.1"/>
    </source>
</evidence>
<gene>
    <name evidence="1" type="ORF">LSAT_V11C900484160</name>
</gene>
<comment type="caution">
    <text evidence="1">The sequence shown here is derived from an EMBL/GenBank/DDBJ whole genome shotgun (WGS) entry which is preliminary data.</text>
</comment>
<accession>A0A9R1UK77</accession>
<keyword evidence="2" id="KW-1185">Reference proteome</keyword>
<dbReference type="AlphaFoldDB" id="A0A9R1UK77"/>
<protein>
    <submittedName>
        <fullName evidence="1">Uncharacterized protein</fullName>
    </submittedName>
</protein>
<proteinExistence type="predicted"/>
<organism evidence="1 2">
    <name type="scientific">Lactuca sativa</name>
    <name type="common">Garden lettuce</name>
    <dbReference type="NCBI Taxonomy" id="4236"/>
    <lineage>
        <taxon>Eukaryota</taxon>
        <taxon>Viridiplantae</taxon>
        <taxon>Streptophyta</taxon>
        <taxon>Embryophyta</taxon>
        <taxon>Tracheophyta</taxon>
        <taxon>Spermatophyta</taxon>
        <taxon>Magnoliopsida</taxon>
        <taxon>eudicotyledons</taxon>
        <taxon>Gunneridae</taxon>
        <taxon>Pentapetalae</taxon>
        <taxon>asterids</taxon>
        <taxon>campanulids</taxon>
        <taxon>Asterales</taxon>
        <taxon>Asteraceae</taxon>
        <taxon>Cichorioideae</taxon>
        <taxon>Cichorieae</taxon>
        <taxon>Lactucinae</taxon>
        <taxon>Lactuca</taxon>
    </lineage>
</organism>
<name>A0A9R1UK77_LACSA</name>
<sequence length="176" mass="20193">MGGGRSCSNGSCCFVPGDFVEWERAGNNLITTYEFGGEFGSRDSVSWMVVARHNSNSNTTTTVSCLLLLKIVDFKFYDEDEATDMINNFPKAFGLYLRAHLSSKRKRKTEATWIQVLLISAANGFWYRSGQLLNADKWLLLFNQRSSSYKTFDIWFFKVCEAKKVEHETHLERKTI</sequence>
<dbReference type="EMBL" id="NBSK02000009">
    <property type="protein sequence ID" value="KAJ0188411.1"/>
    <property type="molecule type" value="Genomic_DNA"/>
</dbReference>